<keyword evidence="5" id="KW-1185">Reference proteome</keyword>
<dbReference type="EC" id="3.2.2.n1" evidence="3"/>
<proteinExistence type="inferred from homology"/>
<evidence type="ECO:0000313" key="4">
    <source>
        <dbReference type="EMBL" id="GKY89048.1"/>
    </source>
</evidence>
<dbReference type="NCBIfam" id="TIGR00730">
    <property type="entry name" value="Rossman fold protein, TIGR00730 family"/>
    <property type="match status" value="1"/>
</dbReference>
<dbReference type="InterPro" id="IPR005269">
    <property type="entry name" value="LOG"/>
</dbReference>
<sequence>MWQPINPATPGQKSFAKGDAMSSATASVCVYCGSRFGADPAYREEATALGAALAEEGWRLVYGAGDVGLMGAVANATQNAGGETFGVIPVHLLRHEVGKRDLSAFIVTENMHERKKVMFMNSDAIVVLPGGAGSLDEFFEVLTWRQLGLHDKPVFLLNTNGYWEPLIGLVDHVIAQGFAEASLKGYMAVVPDVPTLAASLRAALS</sequence>
<keyword evidence="3" id="KW-0378">Hydrolase</keyword>
<comment type="catalytic activity">
    <reaction evidence="1">
        <text>AMP + H2O = D-ribose 5-phosphate + adenine</text>
        <dbReference type="Rhea" id="RHEA:20129"/>
        <dbReference type="ChEBI" id="CHEBI:15377"/>
        <dbReference type="ChEBI" id="CHEBI:16708"/>
        <dbReference type="ChEBI" id="CHEBI:78346"/>
        <dbReference type="ChEBI" id="CHEBI:456215"/>
        <dbReference type="EC" id="3.2.2.4"/>
    </reaction>
</comment>
<comment type="caution">
    <text evidence="4">The sequence shown here is derived from an EMBL/GenBank/DDBJ whole genome shotgun (WGS) entry which is preliminary data.</text>
</comment>
<dbReference type="EMBL" id="BROH01000009">
    <property type="protein sequence ID" value="GKY89048.1"/>
    <property type="molecule type" value="Genomic_DNA"/>
</dbReference>
<evidence type="ECO:0000256" key="3">
    <source>
        <dbReference type="RuleBase" id="RU363015"/>
    </source>
</evidence>
<evidence type="ECO:0000256" key="2">
    <source>
        <dbReference type="ARBA" id="ARBA00006763"/>
    </source>
</evidence>
<protein>
    <recommendedName>
        <fullName evidence="3">Cytokinin riboside 5'-monophosphate phosphoribohydrolase</fullName>
        <ecNumber evidence="3">3.2.2.n1</ecNumber>
    </recommendedName>
</protein>
<reference evidence="4" key="1">
    <citation type="journal article" date="2023" name="Int. J. Syst. Evol. Microbiol.">
        <title>Sinisalibacter aestuarii sp. nov., isolated from estuarine sediment of the Arakawa River.</title>
        <authorList>
            <person name="Arafat S.T."/>
            <person name="Hirano S."/>
            <person name="Sato A."/>
            <person name="Takeuchi K."/>
            <person name="Yasuda T."/>
            <person name="Terahara T."/>
            <person name="Hamada M."/>
            <person name="Kobayashi T."/>
        </authorList>
    </citation>
    <scope>NUCLEOTIDE SEQUENCE</scope>
    <source>
        <strain evidence="4">B-399</strain>
    </source>
</reference>
<dbReference type="SUPFAM" id="SSF102405">
    <property type="entry name" value="MCP/YpsA-like"/>
    <property type="match status" value="1"/>
</dbReference>
<dbReference type="Gene3D" id="3.40.50.450">
    <property type="match status" value="1"/>
</dbReference>
<dbReference type="PANTHER" id="PTHR31223:SF70">
    <property type="entry name" value="LOG FAMILY PROTEIN YJL055W"/>
    <property type="match status" value="1"/>
</dbReference>
<evidence type="ECO:0000256" key="1">
    <source>
        <dbReference type="ARBA" id="ARBA00000274"/>
    </source>
</evidence>
<name>A0ABQ5LVN9_9RHOB</name>
<dbReference type="PANTHER" id="PTHR31223">
    <property type="entry name" value="LOG FAMILY PROTEIN YJL055W"/>
    <property type="match status" value="1"/>
</dbReference>
<dbReference type="Pfam" id="PF03641">
    <property type="entry name" value="Lysine_decarbox"/>
    <property type="match status" value="1"/>
</dbReference>
<dbReference type="InterPro" id="IPR031100">
    <property type="entry name" value="LOG_fam"/>
</dbReference>
<evidence type="ECO:0000313" key="5">
    <source>
        <dbReference type="Proteomes" id="UP001144205"/>
    </source>
</evidence>
<accession>A0ABQ5LVN9</accession>
<gene>
    <name evidence="4" type="ORF">STA1M1_29170</name>
</gene>
<comment type="similarity">
    <text evidence="2 3">Belongs to the LOG family.</text>
</comment>
<keyword evidence="3" id="KW-0203">Cytokinin biosynthesis</keyword>
<organism evidence="4 5">
    <name type="scientific">Sinisalibacter aestuarii</name>
    <dbReference type="NCBI Taxonomy" id="2949426"/>
    <lineage>
        <taxon>Bacteria</taxon>
        <taxon>Pseudomonadati</taxon>
        <taxon>Pseudomonadota</taxon>
        <taxon>Alphaproteobacteria</taxon>
        <taxon>Rhodobacterales</taxon>
        <taxon>Roseobacteraceae</taxon>
        <taxon>Sinisalibacter</taxon>
    </lineage>
</organism>
<dbReference type="Proteomes" id="UP001144205">
    <property type="component" value="Unassembled WGS sequence"/>
</dbReference>